<evidence type="ECO:0000259" key="1">
    <source>
        <dbReference type="Pfam" id="PF12708"/>
    </source>
</evidence>
<dbReference type="RefSeq" id="XP_005791900.1">
    <property type="nucleotide sequence ID" value="XM_005791843.1"/>
</dbReference>
<reference evidence="2" key="2">
    <citation type="submission" date="2024-10" db="UniProtKB">
        <authorList>
            <consortium name="EnsemblProtists"/>
        </authorList>
    </citation>
    <scope>IDENTIFICATION</scope>
</reference>
<feature type="domain" description="Rhamnogalacturonase A/B/Epimerase-like pectate lyase" evidence="1">
    <location>
        <begin position="26"/>
        <end position="83"/>
    </location>
</feature>
<dbReference type="Pfam" id="PF12708">
    <property type="entry name" value="Pect-lyase_RHGA_epim"/>
    <property type="match status" value="1"/>
</dbReference>
<dbReference type="KEGG" id="ehx:EMIHUDRAFT_199938"/>
<dbReference type="Proteomes" id="UP000013827">
    <property type="component" value="Unassembled WGS sequence"/>
</dbReference>
<dbReference type="GeneID" id="17284742"/>
<dbReference type="PANTHER" id="PTHR31339">
    <property type="entry name" value="PECTIN LYASE-RELATED"/>
    <property type="match status" value="1"/>
</dbReference>
<evidence type="ECO:0000313" key="3">
    <source>
        <dbReference type="Proteomes" id="UP000013827"/>
    </source>
</evidence>
<dbReference type="SUPFAM" id="SSF51126">
    <property type="entry name" value="Pectin lyase-like"/>
    <property type="match status" value="1"/>
</dbReference>
<dbReference type="InterPro" id="IPR012334">
    <property type="entry name" value="Pectin_lyas_fold"/>
</dbReference>
<dbReference type="InterPro" id="IPR011050">
    <property type="entry name" value="Pectin_lyase_fold/virulence"/>
</dbReference>
<dbReference type="InterPro" id="IPR051801">
    <property type="entry name" value="GH28_Enzymes"/>
</dbReference>
<evidence type="ECO:0000313" key="2">
    <source>
        <dbReference type="EnsemblProtists" id="EOD39471"/>
    </source>
</evidence>
<proteinExistence type="predicted"/>
<dbReference type="InterPro" id="IPR024535">
    <property type="entry name" value="RHGA/B-epi-like_pectate_lyase"/>
</dbReference>
<dbReference type="AlphaFoldDB" id="A0A0D3KUN6"/>
<protein>
    <recommendedName>
        <fullName evidence="1">Rhamnogalacturonase A/B/Epimerase-like pectate lyase domain-containing protein</fullName>
    </recommendedName>
</protein>
<dbReference type="EnsemblProtists" id="EOD39471">
    <property type="protein sequence ID" value="EOD39471"/>
    <property type="gene ID" value="EMIHUDRAFT_199938"/>
</dbReference>
<sequence>MHVALAALAFFPPETVVDPPLTGVICSVLDHGAVGDNRTLNTPAIQAAIDTCHRAAPAGSTVLVPPGAYRPAASIHLRSNLRLHLALGAGLYGSSDPSDYSVSLQWFGGRHVANFDALVRGANLTNVSVTGSNGAALPGNASIIDGVGWKWWCWAKAEGRGMPLYQPCREKMEKKRDSIGGSDTNNEGNGHSGCRMLLG</sequence>
<organism evidence="2 3">
    <name type="scientific">Emiliania huxleyi (strain CCMP1516)</name>
    <dbReference type="NCBI Taxonomy" id="280463"/>
    <lineage>
        <taxon>Eukaryota</taxon>
        <taxon>Haptista</taxon>
        <taxon>Haptophyta</taxon>
        <taxon>Prymnesiophyceae</taxon>
        <taxon>Isochrysidales</taxon>
        <taxon>Noelaerhabdaceae</taxon>
        <taxon>Emiliania</taxon>
    </lineage>
</organism>
<dbReference type="HOGENOM" id="CLU_1374448_0_0_1"/>
<reference evidence="3" key="1">
    <citation type="journal article" date="2013" name="Nature">
        <title>Pan genome of the phytoplankton Emiliania underpins its global distribution.</title>
        <authorList>
            <person name="Read B.A."/>
            <person name="Kegel J."/>
            <person name="Klute M.J."/>
            <person name="Kuo A."/>
            <person name="Lefebvre S.C."/>
            <person name="Maumus F."/>
            <person name="Mayer C."/>
            <person name="Miller J."/>
            <person name="Monier A."/>
            <person name="Salamov A."/>
            <person name="Young J."/>
            <person name="Aguilar M."/>
            <person name="Claverie J.M."/>
            <person name="Frickenhaus S."/>
            <person name="Gonzalez K."/>
            <person name="Herman E.K."/>
            <person name="Lin Y.C."/>
            <person name="Napier J."/>
            <person name="Ogata H."/>
            <person name="Sarno A.F."/>
            <person name="Shmutz J."/>
            <person name="Schroeder D."/>
            <person name="de Vargas C."/>
            <person name="Verret F."/>
            <person name="von Dassow P."/>
            <person name="Valentin K."/>
            <person name="Van de Peer Y."/>
            <person name="Wheeler G."/>
            <person name="Dacks J.B."/>
            <person name="Delwiche C.F."/>
            <person name="Dyhrman S.T."/>
            <person name="Glockner G."/>
            <person name="John U."/>
            <person name="Richards T."/>
            <person name="Worden A.Z."/>
            <person name="Zhang X."/>
            <person name="Grigoriev I.V."/>
            <person name="Allen A.E."/>
            <person name="Bidle K."/>
            <person name="Borodovsky M."/>
            <person name="Bowler C."/>
            <person name="Brownlee C."/>
            <person name="Cock J.M."/>
            <person name="Elias M."/>
            <person name="Gladyshev V.N."/>
            <person name="Groth M."/>
            <person name="Guda C."/>
            <person name="Hadaegh A."/>
            <person name="Iglesias-Rodriguez M.D."/>
            <person name="Jenkins J."/>
            <person name="Jones B.M."/>
            <person name="Lawson T."/>
            <person name="Leese F."/>
            <person name="Lindquist E."/>
            <person name="Lobanov A."/>
            <person name="Lomsadze A."/>
            <person name="Malik S.B."/>
            <person name="Marsh M.E."/>
            <person name="Mackinder L."/>
            <person name="Mock T."/>
            <person name="Mueller-Roeber B."/>
            <person name="Pagarete A."/>
            <person name="Parker M."/>
            <person name="Probert I."/>
            <person name="Quesneville H."/>
            <person name="Raines C."/>
            <person name="Rensing S.A."/>
            <person name="Riano-Pachon D.M."/>
            <person name="Richier S."/>
            <person name="Rokitta S."/>
            <person name="Shiraiwa Y."/>
            <person name="Soanes D.M."/>
            <person name="van der Giezen M."/>
            <person name="Wahlund T.M."/>
            <person name="Williams B."/>
            <person name="Wilson W."/>
            <person name="Wolfe G."/>
            <person name="Wurch L.L."/>
        </authorList>
    </citation>
    <scope>NUCLEOTIDE SEQUENCE</scope>
</reference>
<accession>A0A0D3KUN6</accession>
<keyword evidence="3" id="KW-1185">Reference proteome</keyword>
<dbReference type="PaxDb" id="2903-EOD39471"/>
<name>A0A0D3KUN6_EMIH1</name>
<dbReference type="STRING" id="2903.R1FV06"/>
<dbReference type="Gene3D" id="2.160.20.10">
    <property type="entry name" value="Single-stranded right-handed beta-helix, Pectin lyase-like"/>
    <property type="match status" value="1"/>
</dbReference>